<proteinExistence type="inferred from homology"/>
<dbReference type="OrthoDB" id="1637350at2759"/>
<keyword evidence="4 8" id="KW-0479">Metal-binding</keyword>
<evidence type="ECO:0000259" key="10">
    <source>
        <dbReference type="SMART" id="SM00656"/>
    </source>
</evidence>
<dbReference type="EMBL" id="JABFUD020000014">
    <property type="protein sequence ID" value="KAI5069920.1"/>
    <property type="molecule type" value="Genomic_DNA"/>
</dbReference>
<comment type="pathway">
    <text evidence="2 8">Glycan metabolism; pectin degradation; 2-dehydro-3-deoxy-D-gluconate from pectin: step 2/5.</text>
</comment>
<dbReference type="InterPro" id="IPR011050">
    <property type="entry name" value="Pectin_lyase_fold/virulence"/>
</dbReference>
<dbReference type="Pfam" id="PF00544">
    <property type="entry name" value="Pectate_lyase_4"/>
    <property type="match status" value="1"/>
</dbReference>
<dbReference type="SUPFAM" id="SSF51126">
    <property type="entry name" value="Pectin lyase-like"/>
    <property type="match status" value="1"/>
</dbReference>
<keyword evidence="7 8" id="KW-0456">Lyase</keyword>
<keyword evidence="12" id="KW-1185">Reference proteome</keyword>
<dbReference type="Gene3D" id="2.160.20.10">
    <property type="entry name" value="Single-stranded right-handed beta-helix, Pectin lyase-like"/>
    <property type="match status" value="1"/>
</dbReference>
<comment type="caution">
    <text evidence="11">The sequence shown here is derived from an EMBL/GenBank/DDBJ whole genome shotgun (WGS) entry which is preliminary data.</text>
</comment>
<dbReference type="InterPro" id="IPR018082">
    <property type="entry name" value="AmbAllergen"/>
</dbReference>
<evidence type="ECO:0000256" key="9">
    <source>
        <dbReference type="SAM" id="MobiDB-lite"/>
    </source>
</evidence>
<feature type="compositionally biased region" description="Low complexity" evidence="9">
    <location>
        <begin position="416"/>
        <end position="429"/>
    </location>
</feature>
<feature type="region of interest" description="Disordered" evidence="9">
    <location>
        <begin position="415"/>
        <end position="442"/>
    </location>
</feature>
<feature type="domain" description="Pectate lyase" evidence="10">
    <location>
        <begin position="161"/>
        <end position="358"/>
    </location>
</feature>
<gene>
    <name evidence="11" type="ORF">GOP47_0014263</name>
</gene>
<evidence type="ECO:0000256" key="6">
    <source>
        <dbReference type="ARBA" id="ARBA00022837"/>
    </source>
</evidence>
<keyword evidence="5" id="KW-0732">Signal</keyword>
<evidence type="ECO:0000256" key="3">
    <source>
        <dbReference type="ARBA" id="ARBA00012272"/>
    </source>
</evidence>
<name>A0A9D4ULA5_ADICA</name>
<evidence type="ECO:0000313" key="12">
    <source>
        <dbReference type="Proteomes" id="UP000886520"/>
    </source>
</evidence>
<accession>A0A9D4ULA5</accession>
<dbReference type="InterPro" id="IPR045032">
    <property type="entry name" value="PEL"/>
</dbReference>
<evidence type="ECO:0000313" key="11">
    <source>
        <dbReference type="EMBL" id="KAI5069920.1"/>
    </source>
</evidence>
<dbReference type="Proteomes" id="UP000886520">
    <property type="component" value="Chromosome 14"/>
</dbReference>
<dbReference type="GO" id="GO:0030570">
    <property type="term" value="F:pectate lyase activity"/>
    <property type="evidence" value="ECO:0007669"/>
    <property type="project" value="UniProtKB-EC"/>
</dbReference>
<dbReference type="PANTHER" id="PTHR31683">
    <property type="entry name" value="PECTATE LYASE 18-RELATED"/>
    <property type="match status" value="1"/>
</dbReference>
<evidence type="ECO:0000256" key="8">
    <source>
        <dbReference type="RuleBase" id="RU361123"/>
    </source>
</evidence>
<comment type="similarity">
    <text evidence="8">Belongs to the polysaccharide lyase 1 family.</text>
</comment>
<dbReference type="SMART" id="SM00656">
    <property type="entry name" value="Amb_all"/>
    <property type="match status" value="1"/>
</dbReference>
<dbReference type="InterPro" id="IPR012334">
    <property type="entry name" value="Pectin_lyas_fold"/>
</dbReference>
<evidence type="ECO:0000256" key="1">
    <source>
        <dbReference type="ARBA" id="ARBA00000695"/>
    </source>
</evidence>
<dbReference type="PANTHER" id="PTHR31683:SF80">
    <property type="entry name" value="PECTATE LYASE 16-RELATED"/>
    <property type="match status" value="1"/>
</dbReference>
<sequence>MGGLCFQTLSATRLLTFFTFVLWCIVACRLQVNQARSLVDGPSKLSLFQSNDSTAATNMNVLEAADEVRRRLGYYGGGGVGGGGGSFNIIDRCWRGDSDWAEDRMTLAGCGIGFGSNAVGGKGGEYYVVTDEGDDAVDPAPGTLRYGAMQLTPLWIIFDRDMNIRLDNELIIMSDKTIDGRGANVHIGNGPCLTIQDVSNVIIHGLHISGCQPGKSGDVRSSTMHLGYREGSDGDAISILNSHIVWIDHNTFASCQDGLVDVIHGSTAITISNNAFSHHDKVMLLGHDDSYEADTNMRVTVAFNRFGPGLVQRMPRCRLGYFHIFNNDYVEWSMYAVGGSADPTIISENNRYQASDSVKEVTKRDCNEGPSYWGGWKWVSRGDLFLNGAFFVESGDGSSYRSPIHDSQQFEDFMASSSSSSFNPSMTSSAGALSCSRSRPCS</sequence>
<comment type="catalytic activity">
    <reaction evidence="1 8">
        <text>Eliminative cleavage of (1-&gt;4)-alpha-D-galacturonan to give oligosaccharides with 4-deoxy-alpha-D-galact-4-enuronosyl groups at their non-reducing ends.</text>
        <dbReference type="EC" id="4.2.2.2"/>
    </reaction>
</comment>
<evidence type="ECO:0000256" key="4">
    <source>
        <dbReference type="ARBA" id="ARBA00022723"/>
    </source>
</evidence>
<dbReference type="AlphaFoldDB" id="A0A9D4ULA5"/>
<reference evidence="11" key="1">
    <citation type="submission" date="2021-01" db="EMBL/GenBank/DDBJ databases">
        <title>Adiantum capillus-veneris genome.</title>
        <authorList>
            <person name="Fang Y."/>
            <person name="Liao Q."/>
        </authorList>
    </citation>
    <scope>NUCLEOTIDE SEQUENCE</scope>
    <source>
        <strain evidence="11">H3</strain>
        <tissue evidence="11">Leaf</tissue>
    </source>
</reference>
<comment type="cofactor">
    <cofactor evidence="8">
        <name>Ca(2+)</name>
        <dbReference type="ChEBI" id="CHEBI:29108"/>
    </cofactor>
    <text evidence="8">Binds 1 Ca(2+) ion. Required for its activity.</text>
</comment>
<dbReference type="GO" id="GO:0046872">
    <property type="term" value="F:metal ion binding"/>
    <property type="evidence" value="ECO:0007669"/>
    <property type="project" value="UniProtKB-KW"/>
</dbReference>
<keyword evidence="6 8" id="KW-0106">Calcium</keyword>
<dbReference type="InterPro" id="IPR002022">
    <property type="entry name" value="Pec_lyase"/>
</dbReference>
<protein>
    <recommendedName>
        <fullName evidence="3 8">Pectate lyase</fullName>
        <ecNumber evidence="3 8">4.2.2.2</ecNumber>
    </recommendedName>
</protein>
<evidence type="ECO:0000256" key="7">
    <source>
        <dbReference type="ARBA" id="ARBA00023239"/>
    </source>
</evidence>
<dbReference type="EC" id="4.2.2.2" evidence="3 8"/>
<dbReference type="PRINTS" id="PR00807">
    <property type="entry name" value="AMBALLERGEN"/>
</dbReference>
<organism evidence="11 12">
    <name type="scientific">Adiantum capillus-veneris</name>
    <name type="common">Maidenhair fern</name>
    <dbReference type="NCBI Taxonomy" id="13818"/>
    <lineage>
        <taxon>Eukaryota</taxon>
        <taxon>Viridiplantae</taxon>
        <taxon>Streptophyta</taxon>
        <taxon>Embryophyta</taxon>
        <taxon>Tracheophyta</taxon>
        <taxon>Polypodiopsida</taxon>
        <taxon>Polypodiidae</taxon>
        <taxon>Polypodiales</taxon>
        <taxon>Pteridineae</taxon>
        <taxon>Pteridaceae</taxon>
        <taxon>Vittarioideae</taxon>
        <taxon>Adiantum</taxon>
    </lineage>
</organism>
<evidence type="ECO:0000256" key="2">
    <source>
        <dbReference type="ARBA" id="ARBA00005220"/>
    </source>
</evidence>
<evidence type="ECO:0000256" key="5">
    <source>
        <dbReference type="ARBA" id="ARBA00022729"/>
    </source>
</evidence>